<comment type="caution">
    <text evidence="2">The sequence shown here is derived from an EMBL/GenBank/DDBJ whole genome shotgun (WGS) entry which is preliminary data.</text>
</comment>
<keyword evidence="3" id="KW-1185">Reference proteome</keyword>
<dbReference type="Proteomes" id="UP001153269">
    <property type="component" value="Unassembled WGS sequence"/>
</dbReference>
<evidence type="ECO:0000256" key="1">
    <source>
        <dbReference type="SAM" id="MobiDB-lite"/>
    </source>
</evidence>
<gene>
    <name evidence="2" type="ORF">PLEPLA_LOCUS34622</name>
</gene>
<accession>A0A9N7VEI4</accession>
<feature type="region of interest" description="Disordered" evidence="1">
    <location>
        <begin position="72"/>
        <end position="104"/>
    </location>
</feature>
<name>A0A9N7VEI4_PLEPL</name>
<protein>
    <submittedName>
        <fullName evidence="2">Uncharacterized protein</fullName>
    </submittedName>
</protein>
<sequence>MKHVAHRVYIKPELVNTMLLYTLSDSYQYYLLGNAPLPHNRWDSLFPLFSPADDVQAFMDAALSTFDMAKDSGPEEELFGQFNSQDTQSSEQPCTAHGEQMLGE</sequence>
<feature type="compositionally biased region" description="Polar residues" evidence="1">
    <location>
        <begin position="81"/>
        <end position="93"/>
    </location>
</feature>
<evidence type="ECO:0000313" key="2">
    <source>
        <dbReference type="EMBL" id="CAB1446910.1"/>
    </source>
</evidence>
<organism evidence="2 3">
    <name type="scientific">Pleuronectes platessa</name>
    <name type="common">European plaice</name>
    <dbReference type="NCBI Taxonomy" id="8262"/>
    <lineage>
        <taxon>Eukaryota</taxon>
        <taxon>Metazoa</taxon>
        <taxon>Chordata</taxon>
        <taxon>Craniata</taxon>
        <taxon>Vertebrata</taxon>
        <taxon>Euteleostomi</taxon>
        <taxon>Actinopterygii</taxon>
        <taxon>Neopterygii</taxon>
        <taxon>Teleostei</taxon>
        <taxon>Neoteleostei</taxon>
        <taxon>Acanthomorphata</taxon>
        <taxon>Carangaria</taxon>
        <taxon>Pleuronectiformes</taxon>
        <taxon>Pleuronectoidei</taxon>
        <taxon>Pleuronectidae</taxon>
        <taxon>Pleuronectes</taxon>
    </lineage>
</organism>
<dbReference type="AlphaFoldDB" id="A0A9N7VEI4"/>
<proteinExistence type="predicted"/>
<evidence type="ECO:0000313" key="3">
    <source>
        <dbReference type="Proteomes" id="UP001153269"/>
    </source>
</evidence>
<dbReference type="EMBL" id="CADEAL010003929">
    <property type="protein sequence ID" value="CAB1446910.1"/>
    <property type="molecule type" value="Genomic_DNA"/>
</dbReference>
<reference evidence="2" key="1">
    <citation type="submission" date="2020-03" db="EMBL/GenBank/DDBJ databases">
        <authorList>
            <person name="Weist P."/>
        </authorList>
    </citation>
    <scope>NUCLEOTIDE SEQUENCE</scope>
</reference>